<dbReference type="Proteomes" id="UP000651475">
    <property type="component" value="Unassembled WGS sequence"/>
</dbReference>
<dbReference type="InterPro" id="IPR045963">
    <property type="entry name" value="DUF6383"/>
</dbReference>
<comment type="caution">
    <text evidence="3">The sequence shown here is derived from an EMBL/GenBank/DDBJ whole genome shotgun (WGS) entry which is preliminary data.</text>
</comment>
<name>A0ABR7DUP9_9BACT</name>
<organism evidence="3 4">
    <name type="scientific">Parabacteroides hominis</name>
    <dbReference type="NCBI Taxonomy" id="2763057"/>
    <lineage>
        <taxon>Bacteria</taxon>
        <taxon>Pseudomonadati</taxon>
        <taxon>Bacteroidota</taxon>
        <taxon>Bacteroidia</taxon>
        <taxon>Bacteroidales</taxon>
        <taxon>Tannerellaceae</taxon>
        <taxon>Parabacteroides</taxon>
    </lineage>
</organism>
<dbReference type="RefSeq" id="WP_186931693.1">
    <property type="nucleotide sequence ID" value="NZ_JACOOJ010000083.1"/>
</dbReference>
<gene>
    <name evidence="3" type="ORF">H8S65_20660</name>
</gene>
<feature type="domain" description="DUF6383" evidence="2">
    <location>
        <begin position="1054"/>
        <end position="1127"/>
    </location>
</feature>
<protein>
    <recommendedName>
        <fullName evidence="2">DUF6383 domain-containing protein</fullName>
    </recommendedName>
</protein>
<sequence>MNKRFSTLLTGALLVGSVAANAAGITVDKVTAIEQLASGSRYYVLSTESPAISTSATVKTGVYMDGAAVMSGGNVASFTTLSDINKMLWSIKVNAVAGANRFVFTNKAEGVSLSFDPANAIDISGNITTTPTLGDEAFQMTDVETEWSWVKTKDATSELADVAELAAYFHKDSVMKLFQLTSGGNVFAVKYANASATPTVTGATEVKVQAVQPGTQVLTAKDLNVLGEGANKYFTIDAGQTLKGNPFAGAKWQAQTIAIGGQSSTDAANFVYGTSTSGMVATTANYVVLNKIGSDNKPSFTFANVDTAFYDGVAINKDTWYKLTTSAGKVTSNAGVVSTLDSLAKKGGLAQEAFEFQFSRDLFKDSVIVAVNADGLKEYKDAIADPADKVFGRLTHWETKQSDATKAGYTTLSYALLDNANVLTLYTAGEEENLPFYVSGALVESTATSVEDGLYYIKNKAGQYLAAPIYNTTNGTTSAAKWVTVNGGLQEVAHMPAYQWVVLKDRIYSETAKKTSTVTITNREFTATKETTVQLNQKDEASCMYTNAIAGLSIAATDSLIFDPIEDLAILSDTLLGYKNFDADSLLVNRYTFNYLHDYADSKYIVKSAKDSLAQATDGTQPFVIEAEGAIYDYGYGVTPAVAERIAGLKQLRRQAYQVYLPTAKGKLYLSKNAENKYMFTVPAYGTPSTFLFKEENDLTSNKHYHALVAVDGTLGTLASETYTKVGVIDASAILEDQKMNEQRTSAFNIGKYDAPLYRRFDSQKLEGNAGDAADTLRFVEKYRKEYLQVEANENFKVKGIDFLGIYTPDFTKDGKSFIVDTAFVNRWSGNIKPQYLISIDRDDVVGKDAEPCPLEHNHGYDKDGNPLDKWSCSHATPATGGFHYGKYLVNFADSVDHAAKSADYGWKGYTRAGFVKAVHMGDSLYILAGQFADVTPATFDTAAIHKAVKDGKYAAEYIKDLQGDAHKLVTWSMRFVDPENAANEVEDDRSFLMESQGTDRDIAPINGQWLKMQNGCIVLSGSLDGSESSFDQITGEDDALIFNIEKGNKEDMATDNEAIATSEVAVIAQEGAVRIANAEGKKVVISNILGQVVANTVITSSDAVIAAPQGVVVVAVEGEEAVKAIVK</sequence>
<feature type="chain" id="PRO_5047170876" description="DUF6383 domain-containing protein" evidence="1">
    <location>
        <begin position="23"/>
        <end position="1128"/>
    </location>
</feature>
<evidence type="ECO:0000259" key="2">
    <source>
        <dbReference type="Pfam" id="PF19910"/>
    </source>
</evidence>
<keyword evidence="4" id="KW-1185">Reference proteome</keyword>
<dbReference type="Pfam" id="PF19910">
    <property type="entry name" value="DUF6383"/>
    <property type="match status" value="1"/>
</dbReference>
<reference evidence="3 4" key="1">
    <citation type="submission" date="2020-08" db="EMBL/GenBank/DDBJ databases">
        <title>Genome public.</title>
        <authorList>
            <person name="Liu C."/>
            <person name="Sun Q."/>
        </authorList>
    </citation>
    <scope>NUCLEOTIDE SEQUENCE [LARGE SCALE GENOMIC DNA]</scope>
    <source>
        <strain evidence="3 4">NSJ-79</strain>
    </source>
</reference>
<dbReference type="EMBL" id="JACOOJ010000083">
    <property type="protein sequence ID" value="MBC5635147.1"/>
    <property type="molecule type" value="Genomic_DNA"/>
</dbReference>
<evidence type="ECO:0000313" key="3">
    <source>
        <dbReference type="EMBL" id="MBC5635147.1"/>
    </source>
</evidence>
<feature type="signal peptide" evidence="1">
    <location>
        <begin position="1"/>
        <end position="22"/>
    </location>
</feature>
<evidence type="ECO:0000313" key="4">
    <source>
        <dbReference type="Proteomes" id="UP000651475"/>
    </source>
</evidence>
<evidence type="ECO:0000256" key="1">
    <source>
        <dbReference type="SAM" id="SignalP"/>
    </source>
</evidence>
<accession>A0ABR7DUP9</accession>
<proteinExistence type="predicted"/>
<keyword evidence="1" id="KW-0732">Signal</keyword>